<gene>
    <name evidence="3" type="ORF">SAMN05216249_11735</name>
</gene>
<reference evidence="3 4" key="1">
    <citation type="submission" date="2016-10" db="EMBL/GenBank/DDBJ databases">
        <authorList>
            <person name="de Groot N.N."/>
        </authorList>
    </citation>
    <scope>NUCLEOTIDE SEQUENCE [LARGE SCALE GENOMIC DNA]</scope>
    <source>
        <strain evidence="3 4">DSM 5522</strain>
    </source>
</reference>
<dbReference type="CDD" id="cd02440">
    <property type="entry name" value="AdoMet_MTases"/>
    <property type="match status" value="1"/>
</dbReference>
<dbReference type="PANTHER" id="PTHR43861">
    <property type="entry name" value="TRANS-ACONITATE 2-METHYLTRANSFERASE-RELATED"/>
    <property type="match status" value="1"/>
</dbReference>
<organism evidence="3 4">
    <name type="scientific">Acetitomaculum ruminis DSM 5522</name>
    <dbReference type="NCBI Taxonomy" id="1120918"/>
    <lineage>
        <taxon>Bacteria</taxon>
        <taxon>Bacillati</taxon>
        <taxon>Bacillota</taxon>
        <taxon>Clostridia</taxon>
        <taxon>Lachnospirales</taxon>
        <taxon>Lachnospiraceae</taxon>
        <taxon>Acetitomaculum</taxon>
    </lineage>
</organism>
<keyword evidence="4" id="KW-1185">Reference proteome</keyword>
<dbReference type="STRING" id="1120918.SAMN05216249_11735"/>
<proteinExistence type="predicted"/>
<protein>
    <submittedName>
        <fullName evidence="3">Methyltransferase domain-containing protein</fullName>
    </submittedName>
</protein>
<dbReference type="RefSeq" id="WP_092873637.1">
    <property type="nucleotide sequence ID" value="NZ_FOJY01000017.1"/>
</dbReference>
<dbReference type="AlphaFoldDB" id="A0A1I0ZSV2"/>
<dbReference type="EMBL" id="FOJY01000017">
    <property type="protein sequence ID" value="SFB28627.1"/>
    <property type="molecule type" value="Genomic_DNA"/>
</dbReference>
<evidence type="ECO:0000259" key="2">
    <source>
        <dbReference type="Pfam" id="PF13649"/>
    </source>
</evidence>
<dbReference type="GO" id="GO:0008168">
    <property type="term" value="F:methyltransferase activity"/>
    <property type="evidence" value="ECO:0007669"/>
    <property type="project" value="UniProtKB-KW"/>
</dbReference>
<dbReference type="Proteomes" id="UP000198838">
    <property type="component" value="Unassembled WGS sequence"/>
</dbReference>
<name>A0A1I0ZSV2_9FIRM</name>
<dbReference type="GO" id="GO:0032259">
    <property type="term" value="P:methylation"/>
    <property type="evidence" value="ECO:0007669"/>
    <property type="project" value="UniProtKB-KW"/>
</dbReference>
<dbReference type="Gene3D" id="3.40.50.150">
    <property type="entry name" value="Vaccinia Virus protein VP39"/>
    <property type="match status" value="1"/>
</dbReference>
<feature type="domain" description="Methyltransferase" evidence="2">
    <location>
        <begin position="44"/>
        <end position="122"/>
    </location>
</feature>
<evidence type="ECO:0000313" key="4">
    <source>
        <dbReference type="Proteomes" id="UP000198838"/>
    </source>
</evidence>
<dbReference type="OrthoDB" id="9804312at2"/>
<dbReference type="InterPro" id="IPR041698">
    <property type="entry name" value="Methyltransf_25"/>
</dbReference>
<evidence type="ECO:0000313" key="3">
    <source>
        <dbReference type="EMBL" id="SFB28627.1"/>
    </source>
</evidence>
<keyword evidence="1 3" id="KW-0808">Transferase</keyword>
<accession>A0A1I0ZSV2</accession>
<dbReference type="Pfam" id="PF13649">
    <property type="entry name" value="Methyltransf_25"/>
    <property type="match status" value="1"/>
</dbReference>
<dbReference type="InterPro" id="IPR029063">
    <property type="entry name" value="SAM-dependent_MTases_sf"/>
</dbReference>
<dbReference type="SUPFAM" id="SSF53335">
    <property type="entry name" value="S-adenosyl-L-methionine-dependent methyltransferases"/>
    <property type="match status" value="1"/>
</dbReference>
<evidence type="ECO:0000256" key="1">
    <source>
        <dbReference type="ARBA" id="ARBA00022679"/>
    </source>
</evidence>
<sequence length="195" mass="22112">MIKKQDVITFFDNLAYQWDDMEIRSDKKVNKILDNAGVFKGKKVLDVACGTGTLIKDYIKRQVSEVTGIDISPNMIELAQKKYENLPGVKLICGDVEECVLEKYDCIVVYNAFPHFPDPDRLILCLSNKLLEGGILTVAHSMSREKIDSHHEGIAKHVSNGLMEIEELSKIFGKYLQVTKKISNEEMYQITGKKI</sequence>
<keyword evidence="3" id="KW-0489">Methyltransferase</keyword>